<accession>A0A1P8KMC0</accession>
<dbReference type="PANTHER" id="PTHR30189">
    <property type="entry name" value="LPS-ASSEMBLY PROTEIN"/>
    <property type="match status" value="1"/>
</dbReference>
<dbReference type="Pfam" id="PF04453">
    <property type="entry name" value="LptD"/>
    <property type="match status" value="1"/>
</dbReference>
<sequence length="699" mass="81368">MLRNYVASFLLLTTLANADELKNEKFQLISQNINTENNIVIASGNVVIFSPTYYISASKVIYNKEEETFELFDNVLILKDNTIQTQSDYALVNLKNDSYSQSPVLLFDKKSNLWVNSKKSTKDDTNIELESSIISSCDCVDPAWSIRVSSASYDTDNKWVHAYNPRLYFRDVPVFYSPYLGFPTDTTRRTGLLPPTIGYSNSEGIYYSQSLFIAPAANYDLEIKPQIRSDRGYGAYTYFRYADSPYSLLKLNAGFFKEQKSYQIENDLDNQKHYGWGLEYERTKLFSKKNHQDGFYASINWLNDVEYETLEDEESTISTDEKVESKINYFYNTPRYYGGVYGRYYIDTSEDSNDSTLQELPHLQFHSYNKELFGIDNLLYSLDTKYRNYTREEGLNAQYYELSLPINYSRYFLDDYLYVNVENKVVLSKYKYTNDASTYDDGTLAQNVFSVSVGTDLIKPYDNYLHTINLNAQYSHPENLREDGDLYGITTEDSTSELSSFANTEEDREINISLNQSLYDNKNLKQVINHKLTQSILYNSVDKPKLQDAENYIKLNYNDISVSNKITYNVEDNYFTQASLDVKYKIKDLTLSAGYYKSKETTNSNKEELESYRVKADYKISKDYKVSYYENYNILEEVKSKQGINFNINDACWNFDIKYERERIPSTSTSSSIDQKILYFNLELKPLGGIKQQYELEEN</sequence>
<reference evidence="2 3" key="1">
    <citation type="submission" date="2017-01" db="EMBL/GenBank/DDBJ databases">
        <title>Genome sequencing of Arcobacter sp. LPB0137.</title>
        <authorList>
            <person name="Lee G.-W."/>
            <person name="Yi H."/>
        </authorList>
    </citation>
    <scope>NUCLEOTIDE SEQUENCE [LARGE SCALE GENOMIC DNA]</scope>
    <source>
        <strain evidence="2 3">LPB0137</strain>
    </source>
</reference>
<dbReference type="HAMAP" id="MF_01411">
    <property type="entry name" value="LPS_assembly_LptD"/>
    <property type="match status" value="1"/>
</dbReference>
<evidence type="ECO:0000259" key="1">
    <source>
        <dbReference type="Pfam" id="PF04453"/>
    </source>
</evidence>
<dbReference type="OrthoDB" id="9760225at2"/>
<dbReference type="GO" id="GO:0043165">
    <property type="term" value="P:Gram-negative-bacterium-type cell outer membrane assembly"/>
    <property type="evidence" value="ECO:0007669"/>
    <property type="project" value="InterPro"/>
</dbReference>
<organism evidence="2 3">
    <name type="scientific">Poseidonibacter parvus</name>
    <dbReference type="NCBI Taxonomy" id="1850254"/>
    <lineage>
        <taxon>Bacteria</taxon>
        <taxon>Pseudomonadati</taxon>
        <taxon>Campylobacterota</taxon>
        <taxon>Epsilonproteobacteria</taxon>
        <taxon>Campylobacterales</taxon>
        <taxon>Arcobacteraceae</taxon>
        <taxon>Poseidonibacter</taxon>
    </lineage>
</organism>
<name>A0A1P8KMC0_9BACT</name>
<dbReference type="PANTHER" id="PTHR30189:SF1">
    <property type="entry name" value="LPS-ASSEMBLY PROTEIN LPTD"/>
    <property type="match status" value="1"/>
</dbReference>
<dbReference type="KEGG" id="alp:LPB137_07485"/>
<feature type="domain" description="LptD C-terminal" evidence="1">
    <location>
        <begin position="280"/>
        <end position="622"/>
    </location>
</feature>
<keyword evidence="3" id="KW-1185">Reference proteome</keyword>
<dbReference type="Proteomes" id="UP000186074">
    <property type="component" value="Chromosome"/>
</dbReference>
<dbReference type="GO" id="GO:0009279">
    <property type="term" value="C:cell outer membrane"/>
    <property type="evidence" value="ECO:0007669"/>
    <property type="project" value="InterPro"/>
</dbReference>
<dbReference type="GO" id="GO:1990351">
    <property type="term" value="C:transporter complex"/>
    <property type="evidence" value="ECO:0007669"/>
    <property type="project" value="TreeGrafter"/>
</dbReference>
<proteinExistence type="inferred from homology"/>
<protein>
    <submittedName>
        <fullName evidence="2">Organic solvent tolerance protein</fullName>
    </submittedName>
</protein>
<dbReference type="InterPro" id="IPR020889">
    <property type="entry name" value="LipoPS_assembly_LptD"/>
</dbReference>
<evidence type="ECO:0000313" key="2">
    <source>
        <dbReference type="EMBL" id="APW65702.1"/>
    </source>
</evidence>
<dbReference type="RefSeq" id="WP_076086512.1">
    <property type="nucleotide sequence ID" value="NZ_CP019070.1"/>
</dbReference>
<dbReference type="EMBL" id="CP019070">
    <property type="protein sequence ID" value="APW65702.1"/>
    <property type="molecule type" value="Genomic_DNA"/>
</dbReference>
<dbReference type="InterPro" id="IPR050218">
    <property type="entry name" value="LptD"/>
</dbReference>
<dbReference type="STRING" id="1850254.LPB137_07485"/>
<gene>
    <name evidence="2" type="ORF">LPB137_07485</name>
</gene>
<evidence type="ECO:0000313" key="3">
    <source>
        <dbReference type="Proteomes" id="UP000186074"/>
    </source>
</evidence>
<dbReference type="GO" id="GO:0015920">
    <property type="term" value="P:lipopolysaccharide transport"/>
    <property type="evidence" value="ECO:0007669"/>
    <property type="project" value="InterPro"/>
</dbReference>
<dbReference type="AlphaFoldDB" id="A0A1P8KMC0"/>
<dbReference type="InterPro" id="IPR007543">
    <property type="entry name" value="LptD_C"/>
</dbReference>